<evidence type="ECO:0000313" key="3">
    <source>
        <dbReference type="Proteomes" id="UP000799440"/>
    </source>
</evidence>
<keyword evidence="3" id="KW-1185">Reference proteome</keyword>
<dbReference type="InterPro" id="IPR036047">
    <property type="entry name" value="F-box-like_dom_sf"/>
</dbReference>
<gene>
    <name evidence="2" type="ORF">M011DRAFT_165288</name>
</gene>
<evidence type="ECO:0000313" key="2">
    <source>
        <dbReference type="EMBL" id="KAF2744730.1"/>
    </source>
</evidence>
<reference evidence="2" key="1">
    <citation type="journal article" date="2020" name="Stud. Mycol.">
        <title>101 Dothideomycetes genomes: a test case for predicting lifestyles and emergence of pathogens.</title>
        <authorList>
            <person name="Haridas S."/>
            <person name="Albert R."/>
            <person name="Binder M."/>
            <person name="Bloem J."/>
            <person name="Labutti K."/>
            <person name="Salamov A."/>
            <person name="Andreopoulos B."/>
            <person name="Baker S."/>
            <person name="Barry K."/>
            <person name="Bills G."/>
            <person name="Bluhm B."/>
            <person name="Cannon C."/>
            <person name="Castanera R."/>
            <person name="Culley D."/>
            <person name="Daum C."/>
            <person name="Ezra D."/>
            <person name="Gonzalez J."/>
            <person name="Henrissat B."/>
            <person name="Kuo A."/>
            <person name="Liang C."/>
            <person name="Lipzen A."/>
            <person name="Lutzoni F."/>
            <person name="Magnuson J."/>
            <person name="Mondo S."/>
            <person name="Nolan M."/>
            <person name="Ohm R."/>
            <person name="Pangilinan J."/>
            <person name="Park H.-J."/>
            <person name="Ramirez L."/>
            <person name="Alfaro M."/>
            <person name="Sun H."/>
            <person name="Tritt A."/>
            <person name="Yoshinaga Y."/>
            <person name="Zwiers L.-H."/>
            <person name="Turgeon B."/>
            <person name="Goodwin S."/>
            <person name="Spatafora J."/>
            <person name="Crous P."/>
            <person name="Grigoriev I."/>
        </authorList>
    </citation>
    <scope>NUCLEOTIDE SEQUENCE</scope>
    <source>
        <strain evidence="2">CBS 119925</strain>
    </source>
</reference>
<name>A0A6A6V5D6_9PLEO</name>
<dbReference type="SUPFAM" id="SSF81383">
    <property type="entry name" value="F-box domain"/>
    <property type="match status" value="1"/>
</dbReference>
<organism evidence="2 3">
    <name type="scientific">Sporormia fimetaria CBS 119925</name>
    <dbReference type="NCBI Taxonomy" id="1340428"/>
    <lineage>
        <taxon>Eukaryota</taxon>
        <taxon>Fungi</taxon>
        <taxon>Dikarya</taxon>
        <taxon>Ascomycota</taxon>
        <taxon>Pezizomycotina</taxon>
        <taxon>Dothideomycetes</taxon>
        <taxon>Pleosporomycetidae</taxon>
        <taxon>Pleosporales</taxon>
        <taxon>Sporormiaceae</taxon>
        <taxon>Sporormia</taxon>
    </lineage>
</organism>
<proteinExistence type="predicted"/>
<dbReference type="Pfam" id="PF12937">
    <property type="entry name" value="F-box-like"/>
    <property type="match status" value="1"/>
</dbReference>
<sequence>MLSQYSSNSPARVSSIFLADLPEELLLEILTHIELDDVRTYSALHRVNRRLYRLTMKPLYRSFPGRKPELFLRALALSSHLGAPDLPFVEHVTWRQWARVTGALKYCRPTQERRLLADKLLQLEKKGVISRAAPLVERFLSFDRPDEDTWYLELFLLLTPHVKSLEVFDSWYWDDHKYWFRTLCSNPVRMSNL</sequence>
<accession>A0A6A6V5D6</accession>
<dbReference type="AlphaFoldDB" id="A0A6A6V5D6"/>
<dbReference type="InterPro" id="IPR001810">
    <property type="entry name" value="F-box_dom"/>
</dbReference>
<dbReference type="PROSITE" id="PS50181">
    <property type="entry name" value="FBOX"/>
    <property type="match status" value="1"/>
</dbReference>
<protein>
    <recommendedName>
        <fullName evidence="1">F-box domain-containing protein</fullName>
    </recommendedName>
</protein>
<evidence type="ECO:0000259" key="1">
    <source>
        <dbReference type="PROSITE" id="PS50181"/>
    </source>
</evidence>
<feature type="domain" description="F-box" evidence="1">
    <location>
        <begin position="15"/>
        <end position="63"/>
    </location>
</feature>
<dbReference type="EMBL" id="MU006587">
    <property type="protein sequence ID" value="KAF2744730.1"/>
    <property type="molecule type" value="Genomic_DNA"/>
</dbReference>
<dbReference type="OrthoDB" id="3660227at2759"/>
<dbReference type="Proteomes" id="UP000799440">
    <property type="component" value="Unassembled WGS sequence"/>
</dbReference>